<protein>
    <recommendedName>
        <fullName evidence="15">C4-dicarboxylate transport sensor protein DctB</fullName>
        <ecNumber evidence="3">2.7.13.3</ecNumber>
    </recommendedName>
</protein>
<dbReference type="SUPFAM" id="SSF103190">
    <property type="entry name" value="Sensory domain-like"/>
    <property type="match status" value="1"/>
</dbReference>
<gene>
    <name evidence="19" type="ORF">AAIA72_12655</name>
</gene>
<keyword evidence="8 17" id="KW-0812">Transmembrane</keyword>
<dbReference type="CDD" id="cd00082">
    <property type="entry name" value="HisKA"/>
    <property type="match status" value="1"/>
</dbReference>
<dbReference type="PROSITE" id="PS50109">
    <property type="entry name" value="HIS_KIN"/>
    <property type="match status" value="1"/>
</dbReference>
<keyword evidence="6" id="KW-0597">Phosphoprotein</keyword>
<dbReference type="FunFam" id="3.30.450.20:FF:000127">
    <property type="entry name" value="C4-dicarboxylate transport sensor protein"/>
    <property type="match status" value="1"/>
</dbReference>
<dbReference type="EC" id="2.7.13.3" evidence="3"/>
<keyword evidence="4" id="KW-1003">Cell membrane</keyword>
<evidence type="ECO:0000256" key="12">
    <source>
        <dbReference type="ARBA" id="ARBA00022989"/>
    </source>
</evidence>
<accession>A0AB39UUC0</accession>
<keyword evidence="14 17" id="KW-0472">Membrane</keyword>
<dbReference type="AlphaFoldDB" id="A0AB39UUC0"/>
<dbReference type="SUPFAM" id="SSF47384">
    <property type="entry name" value="Homodimeric domain of signal transducing histidine kinase"/>
    <property type="match status" value="1"/>
</dbReference>
<dbReference type="FunFam" id="1.10.287.130:FF:000049">
    <property type="entry name" value="C4-dicarboxylate transport sensor protein DctB"/>
    <property type="match status" value="1"/>
</dbReference>
<keyword evidence="11 19" id="KW-0067">ATP-binding</keyword>
<dbReference type="EMBL" id="CP154858">
    <property type="protein sequence ID" value="XDT71653.1"/>
    <property type="molecule type" value="Genomic_DNA"/>
</dbReference>
<evidence type="ECO:0000256" key="16">
    <source>
        <dbReference type="SAM" id="Coils"/>
    </source>
</evidence>
<dbReference type="InterPro" id="IPR004358">
    <property type="entry name" value="Sig_transdc_His_kin-like_C"/>
</dbReference>
<dbReference type="InterPro" id="IPR017055">
    <property type="entry name" value="Sig_transdc_His_kinase_DctB"/>
</dbReference>
<evidence type="ECO:0000256" key="10">
    <source>
        <dbReference type="ARBA" id="ARBA00022777"/>
    </source>
</evidence>
<reference evidence="19" key="1">
    <citation type="submission" date="2024-05" db="EMBL/GenBank/DDBJ databases">
        <title>Genome sequencing of novel strain.</title>
        <authorList>
            <person name="Ganbat D."/>
            <person name="Ganbat S."/>
            <person name="Lee S.-J."/>
        </authorList>
    </citation>
    <scope>NUCLEOTIDE SEQUENCE</scope>
    <source>
        <strain evidence="19">SMD15-11</strain>
    </source>
</reference>
<proteinExistence type="predicted"/>
<dbReference type="InterPro" id="IPR029151">
    <property type="entry name" value="Sensor-like_sf"/>
</dbReference>
<evidence type="ECO:0000256" key="8">
    <source>
        <dbReference type="ARBA" id="ARBA00022692"/>
    </source>
</evidence>
<dbReference type="PRINTS" id="PR00344">
    <property type="entry name" value="BCTRLSENSOR"/>
</dbReference>
<keyword evidence="7" id="KW-0808">Transferase</keyword>
<evidence type="ECO:0000256" key="14">
    <source>
        <dbReference type="ARBA" id="ARBA00023136"/>
    </source>
</evidence>
<dbReference type="Pfam" id="PF00512">
    <property type="entry name" value="HisKA"/>
    <property type="match status" value="1"/>
</dbReference>
<evidence type="ECO:0000313" key="19">
    <source>
        <dbReference type="EMBL" id="XDT71653.1"/>
    </source>
</evidence>
<keyword evidence="5" id="KW-0997">Cell inner membrane</keyword>
<keyword evidence="12 17" id="KW-1133">Transmembrane helix</keyword>
<keyword evidence="16" id="KW-0175">Coiled coil</keyword>
<evidence type="ECO:0000256" key="5">
    <source>
        <dbReference type="ARBA" id="ARBA00022519"/>
    </source>
</evidence>
<dbReference type="PANTHER" id="PTHR43065:SF46">
    <property type="entry name" value="C4-DICARBOXYLATE TRANSPORT SENSOR PROTEIN DCTB"/>
    <property type="match status" value="1"/>
</dbReference>
<keyword evidence="10" id="KW-0418">Kinase</keyword>
<evidence type="ECO:0000256" key="11">
    <source>
        <dbReference type="ARBA" id="ARBA00022840"/>
    </source>
</evidence>
<evidence type="ECO:0000256" key="9">
    <source>
        <dbReference type="ARBA" id="ARBA00022741"/>
    </source>
</evidence>
<dbReference type="InterPro" id="IPR003594">
    <property type="entry name" value="HATPase_dom"/>
</dbReference>
<dbReference type="GO" id="GO:0000155">
    <property type="term" value="F:phosphorelay sensor kinase activity"/>
    <property type="evidence" value="ECO:0007669"/>
    <property type="project" value="InterPro"/>
</dbReference>
<dbReference type="InterPro" id="IPR036097">
    <property type="entry name" value="HisK_dim/P_sf"/>
</dbReference>
<comment type="subcellular location">
    <subcellularLocation>
        <location evidence="2">Cell inner membrane</location>
        <topology evidence="2">Multi-pass membrane protein</topology>
    </subcellularLocation>
</comment>
<dbReference type="SMART" id="SM00388">
    <property type="entry name" value="HisKA"/>
    <property type="match status" value="1"/>
</dbReference>
<dbReference type="Gene3D" id="1.10.287.130">
    <property type="match status" value="1"/>
</dbReference>
<comment type="catalytic activity">
    <reaction evidence="1">
        <text>ATP + protein L-histidine = ADP + protein N-phospho-L-histidine.</text>
        <dbReference type="EC" id="2.7.13.3"/>
    </reaction>
</comment>
<dbReference type="GO" id="GO:0005524">
    <property type="term" value="F:ATP binding"/>
    <property type="evidence" value="ECO:0007669"/>
    <property type="project" value="UniProtKB-KW"/>
</dbReference>
<feature type="transmembrane region" description="Helical" evidence="17">
    <location>
        <begin position="315"/>
        <end position="334"/>
    </location>
</feature>
<organism evidence="19">
    <name type="scientific">Thermohahella caldifontis</name>
    <dbReference type="NCBI Taxonomy" id="3142973"/>
    <lineage>
        <taxon>Bacteria</taxon>
        <taxon>Pseudomonadati</taxon>
        <taxon>Pseudomonadota</taxon>
        <taxon>Gammaproteobacteria</taxon>
        <taxon>Oceanospirillales</taxon>
        <taxon>Hahellaceae</taxon>
        <taxon>Thermohahella</taxon>
    </lineage>
</organism>
<evidence type="ECO:0000256" key="2">
    <source>
        <dbReference type="ARBA" id="ARBA00004429"/>
    </source>
</evidence>
<dbReference type="PIRSF" id="PIRSF036431">
    <property type="entry name" value="STHK_DctB"/>
    <property type="match status" value="1"/>
</dbReference>
<evidence type="ECO:0000256" key="15">
    <source>
        <dbReference type="ARBA" id="ARBA00073143"/>
    </source>
</evidence>
<sequence>MNPFFHAGQPVSWKRALLWGGLVLASALLLVGLAEQWASRSAYRGLELRTADELRRTVLELEGVLARYAPIPRMLALDPRLRQLLSDPTNRAMQAHINRFLESTAHVIDASDIYLLDAEGTTLAASNWNLPRSFIGQNYSFRPYFTEAMSGRAGRYFALGIASGQRGYYFSWPVSEGDDIVGVVVVKIPLEGIEARWQTPYGSGDRVVRVVDDYGVVVLSTRAEWRLRATRPLSDAGKAELKAERRYPVDRLERLAMITLPLPDGLDTARTQLVALPGGGRNQRWLMQTADMPVAGWQVQVLQPLSAARREISSAVWFTLTLVLTIVLLGLLLLERYRRARVLEQARNDLEKRVAERTADLTRTNLQLREEIDERHRAEAALRQAQEELIQTAKLAVLGQLSAGINHEINQPLTAIRNYAQNALRFQARGEAEMVRSNLEEILALSDHISRIVAQLKVFARKSDGTLAPVPVRGAVEAALRIVEPQCHSLGLAVTVAGLEDSDYVMGDLVRLEQILVNLLTNALQAVSGRSGGAVWLDVARTRDQVCLRVRDNGEGIEPGKEELIFEPFYTTKGVSQGLGLGLAISRRIAESMQGSLRAFNNPDGGACFELCLKRFDTESHTT</sequence>
<evidence type="ECO:0000256" key="4">
    <source>
        <dbReference type="ARBA" id="ARBA00022475"/>
    </source>
</evidence>
<dbReference type="InterPro" id="IPR036890">
    <property type="entry name" value="HATPase_C_sf"/>
</dbReference>
<feature type="coiled-coil region" evidence="16">
    <location>
        <begin position="340"/>
        <end position="395"/>
    </location>
</feature>
<evidence type="ECO:0000256" key="17">
    <source>
        <dbReference type="SAM" id="Phobius"/>
    </source>
</evidence>
<dbReference type="RefSeq" id="WP_369600679.1">
    <property type="nucleotide sequence ID" value="NZ_CP154858.1"/>
</dbReference>
<dbReference type="Pfam" id="PF02743">
    <property type="entry name" value="dCache_1"/>
    <property type="match status" value="1"/>
</dbReference>
<dbReference type="InterPro" id="IPR005467">
    <property type="entry name" value="His_kinase_dom"/>
</dbReference>
<dbReference type="InterPro" id="IPR033479">
    <property type="entry name" value="dCache_1"/>
</dbReference>
<dbReference type="SMART" id="SM00387">
    <property type="entry name" value="HATPase_c"/>
    <property type="match status" value="1"/>
</dbReference>
<dbReference type="InterPro" id="IPR003661">
    <property type="entry name" value="HisK_dim/P_dom"/>
</dbReference>
<dbReference type="CDD" id="cd00075">
    <property type="entry name" value="HATPase"/>
    <property type="match status" value="1"/>
</dbReference>
<keyword evidence="9" id="KW-0547">Nucleotide-binding</keyword>
<name>A0AB39UUC0_9GAMM</name>
<evidence type="ECO:0000256" key="3">
    <source>
        <dbReference type="ARBA" id="ARBA00012438"/>
    </source>
</evidence>
<dbReference type="SUPFAM" id="SSF55874">
    <property type="entry name" value="ATPase domain of HSP90 chaperone/DNA topoisomerase II/histidine kinase"/>
    <property type="match status" value="1"/>
</dbReference>
<evidence type="ECO:0000256" key="6">
    <source>
        <dbReference type="ARBA" id="ARBA00022553"/>
    </source>
</evidence>
<evidence type="ECO:0000256" key="7">
    <source>
        <dbReference type="ARBA" id="ARBA00022679"/>
    </source>
</evidence>
<evidence type="ECO:0000256" key="1">
    <source>
        <dbReference type="ARBA" id="ARBA00000085"/>
    </source>
</evidence>
<keyword evidence="13" id="KW-0902">Two-component regulatory system</keyword>
<dbReference type="GO" id="GO:0005886">
    <property type="term" value="C:plasma membrane"/>
    <property type="evidence" value="ECO:0007669"/>
    <property type="project" value="UniProtKB-SubCell"/>
</dbReference>
<dbReference type="KEGG" id="tcd:AAIA72_12655"/>
<dbReference type="Gene3D" id="3.30.450.20">
    <property type="entry name" value="PAS domain"/>
    <property type="match status" value="2"/>
</dbReference>
<dbReference type="Pfam" id="PF02518">
    <property type="entry name" value="HATPase_c"/>
    <property type="match status" value="1"/>
</dbReference>
<evidence type="ECO:0000256" key="13">
    <source>
        <dbReference type="ARBA" id="ARBA00023012"/>
    </source>
</evidence>
<dbReference type="Gene3D" id="3.30.565.10">
    <property type="entry name" value="Histidine kinase-like ATPase, C-terminal domain"/>
    <property type="match status" value="1"/>
</dbReference>
<evidence type="ECO:0000259" key="18">
    <source>
        <dbReference type="PROSITE" id="PS50109"/>
    </source>
</evidence>
<feature type="domain" description="Histidine kinase" evidence="18">
    <location>
        <begin position="404"/>
        <end position="617"/>
    </location>
</feature>
<dbReference type="PANTHER" id="PTHR43065">
    <property type="entry name" value="SENSOR HISTIDINE KINASE"/>
    <property type="match status" value="1"/>
</dbReference>